<keyword evidence="2 5" id="KW-0547">Nucleotide-binding</keyword>
<evidence type="ECO:0000256" key="4">
    <source>
        <dbReference type="ARBA" id="ARBA00022993"/>
    </source>
</evidence>
<dbReference type="NCBIfam" id="TIGR00152">
    <property type="entry name" value="dephospho-CoA kinase"/>
    <property type="match status" value="1"/>
</dbReference>
<proteinExistence type="inferred from homology"/>
<dbReference type="EMBL" id="CAKLDI010000001">
    <property type="protein sequence ID" value="CAH0534438.1"/>
    <property type="molecule type" value="Genomic_DNA"/>
</dbReference>
<comment type="similarity">
    <text evidence="1 5">Belongs to the CoaE family.</text>
</comment>
<evidence type="ECO:0000256" key="2">
    <source>
        <dbReference type="ARBA" id="ARBA00022741"/>
    </source>
</evidence>
<sequence length="209" mass="23000">MPHKLAQPQSSFILGITGGIGCGKTTVTNQFAALGIDIIDADIVAREVVTPPSSALDSIAAHFGPRVIQADGTLNRAALREIIFADDSSKLWLNDLLHPIIRHSIEQQLQASQSPYVILVAPLLFENQLEKLVDQTLVIDISEAEQIARTCLRDQVDAVQVKAIIASQIPRQQRLDRADHILCNDGDKDRLEAKIKTLHQQFLTFAQAK</sequence>
<keyword evidence="5 7" id="KW-0808">Transferase</keyword>
<dbReference type="Gene3D" id="3.40.50.300">
    <property type="entry name" value="P-loop containing nucleotide triphosphate hydrolases"/>
    <property type="match status" value="1"/>
</dbReference>
<evidence type="ECO:0000256" key="6">
    <source>
        <dbReference type="NCBIfam" id="TIGR00152"/>
    </source>
</evidence>
<gene>
    <name evidence="5 7" type="primary">coaE</name>
    <name evidence="7" type="ORF">VST7929_02370</name>
</gene>
<keyword evidence="8" id="KW-1185">Reference proteome</keyword>
<accession>A0ABM8ZVR8</accession>
<dbReference type="RefSeq" id="WP_237467070.1">
    <property type="nucleotide sequence ID" value="NZ_CAKLDI010000001.1"/>
</dbReference>
<evidence type="ECO:0000256" key="1">
    <source>
        <dbReference type="ARBA" id="ARBA00009018"/>
    </source>
</evidence>
<comment type="caution">
    <text evidence="7">The sequence shown here is derived from an EMBL/GenBank/DDBJ whole genome shotgun (WGS) entry which is preliminary data.</text>
</comment>
<evidence type="ECO:0000313" key="7">
    <source>
        <dbReference type="EMBL" id="CAH0534438.1"/>
    </source>
</evidence>
<dbReference type="HAMAP" id="MF_00376">
    <property type="entry name" value="Dephospho_CoA_kinase"/>
    <property type="match status" value="1"/>
</dbReference>
<dbReference type="InterPro" id="IPR001977">
    <property type="entry name" value="Depp_CoAkinase"/>
</dbReference>
<keyword evidence="5" id="KW-0963">Cytoplasm</keyword>
<organism evidence="7 8">
    <name type="scientific">Vibrio stylophorae</name>
    <dbReference type="NCBI Taxonomy" id="659351"/>
    <lineage>
        <taxon>Bacteria</taxon>
        <taxon>Pseudomonadati</taxon>
        <taxon>Pseudomonadota</taxon>
        <taxon>Gammaproteobacteria</taxon>
        <taxon>Vibrionales</taxon>
        <taxon>Vibrionaceae</taxon>
        <taxon>Vibrio</taxon>
    </lineage>
</organism>
<dbReference type="InterPro" id="IPR027417">
    <property type="entry name" value="P-loop_NTPase"/>
</dbReference>
<keyword evidence="4 5" id="KW-0173">Coenzyme A biosynthesis</keyword>
<name>A0ABM8ZVR8_9VIBR</name>
<dbReference type="PROSITE" id="PS51257">
    <property type="entry name" value="PROKAR_LIPOPROTEIN"/>
    <property type="match status" value="1"/>
</dbReference>
<dbReference type="GO" id="GO:0004140">
    <property type="term" value="F:dephospho-CoA kinase activity"/>
    <property type="evidence" value="ECO:0007669"/>
    <property type="project" value="UniProtKB-EC"/>
</dbReference>
<keyword evidence="3 5" id="KW-0067">ATP-binding</keyword>
<comment type="subcellular location">
    <subcellularLocation>
        <location evidence="5">Cytoplasm</location>
    </subcellularLocation>
</comment>
<comment type="pathway">
    <text evidence="5">Cofactor biosynthesis; coenzyme A biosynthesis; CoA from (R)-pantothenate: step 5/5.</text>
</comment>
<dbReference type="EC" id="2.7.1.24" evidence="5 6"/>
<dbReference type="CDD" id="cd02022">
    <property type="entry name" value="DPCK"/>
    <property type="match status" value="1"/>
</dbReference>
<feature type="binding site" evidence="5">
    <location>
        <begin position="21"/>
        <end position="26"/>
    </location>
    <ligand>
        <name>ATP</name>
        <dbReference type="ChEBI" id="CHEBI:30616"/>
    </ligand>
</feature>
<comment type="catalytic activity">
    <reaction evidence="5">
        <text>3'-dephospho-CoA + ATP = ADP + CoA + H(+)</text>
        <dbReference type="Rhea" id="RHEA:18245"/>
        <dbReference type="ChEBI" id="CHEBI:15378"/>
        <dbReference type="ChEBI" id="CHEBI:30616"/>
        <dbReference type="ChEBI" id="CHEBI:57287"/>
        <dbReference type="ChEBI" id="CHEBI:57328"/>
        <dbReference type="ChEBI" id="CHEBI:456216"/>
        <dbReference type="EC" id="2.7.1.24"/>
    </reaction>
</comment>
<evidence type="ECO:0000313" key="8">
    <source>
        <dbReference type="Proteomes" id="UP000838672"/>
    </source>
</evidence>
<dbReference type="PANTHER" id="PTHR10695:SF46">
    <property type="entry name" value="BIFUNCTIONAL COENZYME A SYNTHASE-RELATED"/>
    <property type="match status" value="1"/>
</dbReference>
<dbReference type="SUPFAM" id="SSF52540">
    <property type="entry name" value="P-loop containing nucleoside triphosphate hydrolases"/>
    <property type="match status" value="1"/>
</dbReference>
<dbReference type="Proteomes" id="UP000838672">
    <property type="component" value="Unassembled WGS sequence"/>
</dbReference>
<keyword evidence="5 7" id="KW-0418">Kinase</keyword>
<protein>
    <recommendedName>
        <fullName evidence="5 6">Dephospho-CoA kinase</fullName>
        <ecNumber evidence="5 6">2.7.1.24</ecNumber>
    </recommendedName>
    <alternativeName>
        <fullName evidence="5">Dephosphocoenzyme A kinase</fullName>
    </alternativeName>
</protein>
<dbReference type="PROSITE" id="PS51219">
    <property type="entry name" value="DPCK"/>
    <property type="match status" value="1"/>
</dbReference>
<reference evidence="7" key="1">
    <citation type="submission" date="2021-11" db="EMBL/GenBank/DDBJ databases">
        <authorList>
            <person name="Rodrigo-Torres L."/>
            <person name="Arahal R. D."/>
            <person name="Lucena T."/>
        </authorList>
    </citation>
    <scope>NUCLEOTIDE SEQUENCE</scope>
    <source>
        <strain evidence="7">CECT 7929</strain>
    </source>
</reference>
<dbReference type="Pfam" id="PF01121">
    <property type="entry name" value="CoaE"/>
    <property type="match status" value="1"/>
</dbReference>
<evidence type="ECO:0000256" key="5">
    <source>
        <dbReference type="HAMAP-Rule" id="MF_00376"/>
    </source>
</evidence>
<evidence type="ECO:0000256" key="3">
    <source>
        <dbReference type="ARBA" id="ARBA00022840"/>
    </source>
</evidence>
<dbReference type="PANTHER" id="PTHR10695">
    <property type="entry name" value="DEPHOSPHO-COA KINASE-RELATED"/>
    <property type="match status" value="1"/>
</dbReference>
<comment type="function">
    <text evidence="5">Catalyzes the phosphorylation of the 3'-hydroxyl group of dephosphocoenzyme A to form coenzyme A.</text>
</comment>